<dbReference type="Gene3D" id="3.40.50.300">
    <property type="entry name" value="P-loop containing nucleotide triphosphate hydrolases"/>
    <property type="match status" value="1"/>
</dbReference>
<dbReference type="Pfam" id="PF13177">
    <property type="entry name" value="DNA_pol3_delta2"/>
    <property type="match status" value="1"/>
</dbReference>
<dbReference type="Proteomes" id="UP000001202">
    <property type="component" value="Chromosome"/>
</dbReference>
<dbReference type="GeneID" id="93876290"/>
<protein>
    <submittedName>
        <fullName evidence="1">Possible DNA polymerase III, gamma and tau subunits</fullName>
    </submittedName>
</protein>
<dbReference type="InterPro" id="IPR050238">
    <property type="entry name" value="DNA_Rep/Repair_Clamp_Loader"/>
</dbReference>
<dbReference type="KEGG" id="tpp:TPASS_0521"/>
<dbReference type="GO" id="GO:0006261">
    <property type="term" value="P:DNA-templated DNA replication"/>
    <property type="evidence" value="ECO:0007669"/>
    <property type="project" value="TreeGrafter"/>
</dbReference>
<dbReference type="SUPFAM" id="SSF52540">
    <property type="entry name" value="P-loop containing nucleoside triphosphate hydrolases"/>
    <property type="match status" value="1"/>
</dbReference>
<reference evidence="1 2" key="1">
    <citation type="journal article" date="2008" name="BMC Microbiol.">
        <title>Complete genome sequence of Treponema pallidum ssp. pallidum strain SS14 determined with oligonucleotide arrays.</title>
        <authorList>
            <person name="Matejkova P."/>
            <person name="Strouhal M."/>
            <person name="Smajs D."/>
            <person name="Norris S.J."/>
            <person name="Palzkill T."/>
            <person name="Petrosino J.F."/>
            <person name="Sodergren E."/>
            <person name="Norton J.E."/>
            <person name="Singh J."/>
            <person name="Richmond T.A."/>
            <person name="Molla M.N."/>
            <person name="Albert T.J."/>
            <person name="Weinstock G.M."/>
        </authorList>
    </citation>
    <scope>NUCLEOTIDE SEQUENCE [LARGE SCALE GENOMIC DNA]</scope>
    <source>
        <strain evidence="1 2">SS14</strain>
    </source>
</reference>
<dbReference type="RefSeq" id="WP_010881969.1">
    <property type="nucleotide sequence ID" value="NC_010741.1"/>
</dbReference>
<dbReference type="PANTHER" id="PTHR11669:SF8">
    <property type="entry name" value="DNA POLYMERASE III SUBUNIT DELTA"/>
    <property type="match status" value="1"/>
</dbReference>
<organism evidence="1 2">
    <name type="scientific">Treponema pallidum subsp. pallidum (strain SS14)</name>
    <dbReference type="NCBI Taxonomy" id="455434"/>
    <lineage>
        <taxon>Bacteria</taxon>
        <taxon>Pseudomonadati</taxon>
        <taxon>Spirochaetota</taxon>
        <taxon>Spirochaetia</taxon>
        <taxon>Spirochaetales</taxon>
        <taxon>Treponemataceae</taxon>
        <taxon>Treponema</taxon>
    </lineage>
</organism>
<name>A0A0H3BJC7_TREPS</name>
<dbReference type="InterPro" id="IPR027417">
    <property type="entry name" value="P-loop_NTPase"/>
</dbReference>
<evidence type="ECO:0000313" key="1">
    <source>
        <dbReference type="EMBL" id="ACD70943.1"/>
    </source>
</evidence>
<accession>A0A0H3BJC7</accession>
<dbReference type="EMBL" id="CP000805">
    <property type="protein sequence ID" value="ACD70943.1"/>
    <property type="molecule type" value="Genomic_DNA"/>
</dbReference>
<sequence length="423" mass="48235">MFENIVGQPATDLLRDDVMHARLPAALLFVGPPASGKLTAALELARVLSCTQGGVWQCPCAPCVQHTELLSPELLVMGIKDLILEIRASARAYMSVHTQGTRYLFVRAVRKLITRFDERLWDSDDTRFSAAVSSIAELDQELASLPAQGDRRTTPEQKERVQRICVIAERLQQESLYTQLPVQQIRNAIQWVRLTPSGRKKVLIIEHAHAMHESARTAFLKILEEPPRDTLFILTTATKYAIMPTVLSRVRSYSFRERSVELQCAVITRVFHDRPTDAKNTQGVLLHYLYQFLSFSLEEVQTSVMYFWLYVCQHARCIGRIIPDTWVSVGTQPQVSGMDLTSLDSTLHFFQAHKQQHAVSLFFSLLVRHMRTLQRTTEYSARNTECFAHIAHCIEQAHRNVQLWNLTIQGTLEHLAHTIANHL</sequence>
<evidence type="ECO:0000313" key="2">
    <source>
        <dbReference type="Proteomes" id="UP000001202"/>
    </source>
</evidence>
<proteinExistence type="predicted"/>
<dbReference type="PATRIC" id="fig|243276.5.peg.555"/>
<gene>
    <name evidence="1" type="ordered locus">TPASS_0521</name>
</gene>
<dbReference type="AlphaFoldDB" id="A0A0H3BJC7"/>
<dbReference type="PANTHER" id="PTHR11669">
    <property type="entry name" value="REPLICATION FACTOR C / DNA POLYMERASE III GAMMA-TAU SUBUNIT"/>
    <property type="match status" value="1"/>
</dbReference>